<dbReference type="GO" id="GO:0004519">
    <property type="term" value="F:endonuclease activity"/>
    <property type="evidence" value="ECO:0007669"/>
    <property type="project" value="UniProtKB-KW"/>
</dbReference>
<dbReference type="CDD" id="cd00303">
    <property type="entry name" value="retropepsin_like"/>
    <property type="match status" value="1"/>
</dbReference>
<sequence>MLESHDNFFEEKLVEFKTEMQSRIDDFKETLQSYGEDIAILKKAMLQGSASGLEAPPKVRVPQPKGFNGNRNAKELENFLMEDDAESGRPQITTWETLKKELKDQFLPTNTAWVAREALKRLKHTGSVREYVKEFSSLMLDIKNMSEEDKLFNFMSGLQGWAQMELRRQGVRDLPAAMATVDCLVDYKMGGAISTTQRPRSDGGKKAKAEGKASKKPGWKKQGKKPAAGGKPVEKTTEVVQQTTWMARCFICNGPYRARDCPKREKLSALVTADDKGDSDSETAPRVNPLQLLNALVDSGATHNFVATREATRLGLKLEENTNRIKAVNSKAQKIQGVAKNVPMQIGDWKDFLLRAKVALIPHLGGLVVLEEKQPCFVKALRTKDGGKGQPEMLRDRSVEVPDSMVKILKEFKDVMPTELPKELPPRRPIDHKIELLPGTKAPAQAPYRMPPAELLELRKQLKELLDAGLIQPSRAPYGAPVLFQKKQDGSLRMCVDYRALNKVTIKNKYLIPLAAELFDRLSKASYFTKLDLRSGYWQVRIVAGNEGKTTCVTRYGSYELLVMPFGLTNAPATFCNLMNDVLFDYLDAFVVVYLDDIVVYSKTLTEHEKHLRLVFQRLRENRLYVKPEKCEFAQEEITFLGHKISVGLIRMDKGKVQAIMKWSVPTKVTELRSFLGLANYYRRFIKGYSKMVSPLTDLLKKDNQWDWSMQCQMAFESMKEAISTEPVLLLPDLDLPFEVQTDASDRALGGVLVQEGHLVAFESRKLNNAEQRYSTHEKEMTAVVHCLQQWRHYLLGSIFTVEFLADFKFEWLHRPGRHNTVADALSRKEVIAYITTLSEVISDFNEKIKLAAEQDATYGRMKQQVKEGVIRRYWLEGDLLVAKGERWKKAVGLLQPLPIPERPWENISMDFITGFPKVRDFKSVFVVVDRFSKYVVFIPAPDACPAEEAAKLFFSNVVKHFGLPKDIVTNHPQTDGQTERINALLEEYLRHYVTATQKNWPRMPLEVAKQKTGGSSSAAYKLAQSRQEMFDEARDSLEKAARRMKKYVDRDRNMGWGQGPPEIDFSDLEEDQQQDKADGTYFQDLDAERVQTKRAPPLVMKQFDREIEKILDHRTMGHSRKKNRRTDFLVQWKGVSETEASWKRDVTLWQFDKEVQAYWQSKSMRASTSAGGSELSTP</sequence>
<dbReference type="Gene3D" id="3.30.70.270">
    <property type="match status" value="2"/>
</dbReference>
<evidence type="ECO:0000313" key="11">
    <source>
        <dbReference type="Proteomes" id="UP000288805"/>
    </source>
</evidence>
<keyword evidence="4" id="KW-0255">Endonuclease</keyword>
<protein>
    <submittedName>
        <fullName evidence="10">Transposon Tf2-2 polyprotein</fullName>
    </submittedName>
</protein>
<evidence type="ECO:0000259" key="7">
    <source>
        <dbReference type="PROSITE" id="PS50013"/>
    </source>
</evidence>
<feature type="domain" description="Chromo" evidence="7">
    <location>
        <begin position="1106"/>
        <end position="1171"/>
    </location>
</feature>
<proteinExistence type="predicted"/>
<keyword evidence="1" id="KW-0808">Transferase</keyword>
<reference evidence="10 11" key="1">
    <citation type="journal article" date="2018" name="PLoS Genet.">
        <title>Population sequencing reveals clonal diversity and ancestral inbreeding in the grapevine cultivar Chardonnay.</title>
        <authorList>
            <person name="Roach M.J."/>
            <person name="Johnson D.L."/>
            <person name="Bohlmann J."/>
            <person name="van Vuuren H.J."/>
            <person name="Jones S.J."/>
            <person name="Pretorius I.S."/>
            <person name="Schmidt S.A."/>
            <person name="Borneman A.R."/>
        </authorList>
    </citation>
    <scope>NUCLEOTIDE SEQUENCE [LARGE SCALE GENOMIC DNA]</scope>
    <source>
        <strain evidence="11">cv. Chardonnay</strain>
        <tissue evidence="10">Leaf</tissue>
    </source>
</reference>
<dbReference type="SUPFAM" id="SSF53098">
    <property type="entry name" value="Ribonuclease H-like"/>
    <property type="match status" value="1"/>
</dbReference>
<dbReference type="Pfam" id="PF00385">
    <property type="entry name" value="Chromo"/>
    <property type="match status" value="1"/>
</dbReference>
<dbReference type="PROSITE" id="PS50994">
    <property type="entry name" value="INTEGRASE"/>
    <property type="match status" value="1"/>
</dbReference>
<dbReference type="GO" id="GO:0003676">
    <property type="term" value="F:nucleic acid binding"/>
    <property type="evidence" value="ECO:0007669"/>
    <property type="project" value="InterPro"/>
</dbReference>
<dbReference type="InterPro" id="IPR043128">
    <property type="entry name" value="Rev_trsase/Diguanyl_cyclase"/>
</dbReference>
<dbReference type="FunFam" id="3.30.70.270:FF:000115">
    <property type="entry name" value="Polyprotein of retroviral origin, putative"/>
    <property type="match status" value="1"/>
</dbReference>
<dbReference type="InterPro" id="IPR000477">
    <property type="entry name" value="RT_dom"/>
</dbReference>
<dbReference type="Pfam" id="PF17919">
    <property type="entry name" value="RT_RNaseH_2"/>
    <property type="match status" value="1"/>
</dbReference>
<keyword evidence="5" id="KW-0511">Multifunctional enzyme</keyword>
<feature type="domain" description="Reverse transcriptase" evidence="8">
    <location>
        <begin position="466"/>
        <end position="645"/>
    </location>
</feature>
<dbReference type="InterPro" id="IPR043502">
    <property type="entry name" value="DNA/RNA_pol_sf"/>
</dbReference>
<dbReference type="InterPro" id="IPR001584">
    <property type="entry name" value="Integrase_cat-core"/>
</dbReference>
<keyword evidence="4" id="KW-0378">Hydrolase</keyword>
<dbReference type="InterPro" id="IPR000953">
    <property type="entry name" value="Chromo/chromo_shadow_dom"/>
</dbReference>
<dbReference type="SUPFAM" id="SSF54160">
    <property type="entry name" value="Chromo domain-like"/>
    <property type="match status" value="1"/>
</dbReference>
<dbReference type="Gene3D" id="2.40.50.40">
    <property type="match status" value="1"/>
</dbReference>
<dbReference type="InterPro" id="IPR050951">
    <property type="entry name" value="Retrovirus_Pol_polyprotein"/>
</dbReference>
<dbReference type="GO" id="GO:0016779">
    <property type="term" value="F:nucleotidyltransferase activity"/>
    <property type="evidence" value="ECO:0007669"/>
    <property type="project" value="UniProtKB-KW"/>
</dbReference>
<dbReference type="Gene3D" id="3.10.10.10">
    <property type="entry name" value="HIV Type 1 Reverse Transcriptase, subunit A, domain 1"/>
    <property type="match status" value="1"/>
</dbReference>
<feature type="domain" description="Integrase catalytic" evidence="9">
    <location>
        <begin position="900"/>
        <end position="1069"/>
    </location>
</feature>
<organism evidence="10 11">
    <name type="scientific">Vitis vinifera</name>
    <name type="common">Grape</name>
    <dbReference type="NCBI Taxonomy" id="29760"/>
    <lineage>
        <taxon>Eukaryota</taxon>
        <taxon>Viridiplantae</taxon>
        <taxon>Streptophyta</taxon>
        <taxon>Embryophyta</taxon>
        <taxon>Tracheophyta</taxon>
        <taxon>Spermatophyta</taxon>
        <taxon>Magnoliopsida</taxon>
        <taxon>eudicotyledons</taxon>
        <taxon>Gunneridae</taxon>
        <taxon>Pentapetalae</taxon>
        <taxon>rosids</taxon>
        <taxon>Vitales</taxon>
        <taxon>Vitaceae</taxon>
        <taxon>Viteae</taxon>
        <taxon>Vitis</taxon>
    </lineage>
</organism>
<gene>
    <name evidence="10" type="primary">Tf2-2_31</name>
    <name evidence="10" type="ORF">CK203_102872</name>
</gene>
<dbReference type="SMART" id="SM00298">
    <property type="entry name" value="CHROMO"/>
    <property type="match status" value="1"/>
</dbReference>
<dbReference type="InterPro" id="IPR012337">
    <property type="entry name" value="RNaseH-like_sf"/>
</dbReference>
<dbReference type="PANTHER" id="PTHR37984:SF5">
    <property type="entry name" value="PROTEIN NYNRIN-LIKE"/>
    <property type="match status" value="1"/>
</dbReference>
<dbReference type="EMBL" id="QGNW01002522">
    <property type="protein sequence ID" value="RVW18528.1"/>
    <property type="molecule type" value="Genomic_DNA"/>
</dbReference>
<dbReference type="CDD" id="cd01647">
    <property type="entry name" value="RT_LTR"/>
    <property type="match status" value="1"/>
</dbReference>
<feature type="region of interest" description="Disordered" evidence="6">
    <location>
        <begin position="1052"/>
        <end position="1076"/>
    </location>
</feature>
<dbReference type="GO" id="GO:0015074">
    <property type="term" value="P:DNA integration"/>
    <property type="evidence" value="ECO:0007669"/>
    <property type="project" value="InterPro"/>
</dbReference>
<evidence type="ECO:0000259" key="8">
    <source>
        <dbReference type="PROSITE" id="PS50878"/>
    </source>
</evidence>
<evidence type="ECO:0000256" key="1">
    <source>
        <dbReference type="ARBA" id="ARBA00022679"/>
    </source>
</evidence>
<dbReference type="Pfam" id="PF03732">
    <property type="entry name" value="Retrotrans_gag"/>
    <property type="match status" value="1"/>
</dbReference>
<dbReference type="PROSITE" id="PS50878">
    <property type="entry name" value="RT_POL"/>
    <property type="match status" value="1"/>
</dbReference>
<evidence type="ECO:0000256" key="6">
    <source>
        <dbReference type="SAM" id="MobiDB-lite"/>
    </source>
</evidence>
<keyword evidence="3" id="KW-0540">Nuclease</keyword>
<evidence type="ECO:0000256" key="4">
    <source>
        <dbReference type="ARBA" id="ARBA00022759"/>
    </source>
</evidence>
<feature type="region of interest" description="Disordered" evidence="6">
    <location>
        <begin position="194"/>
        <end position="235"/>
    </location>
</feature>
<dbReference type="InterPro" id="IPR016197">
    <property type="entry name" value="Chromo-like_dom_sf"/>
</dbReference>
<dbReference type="Pfam" id="PF00078">
    <property type="entry name" value="RVT_1"/>
    <property type="match status" value="1"/>
</dbReference>
<keyword evidence="2" id="KW-0548">Nucleotidyltransferase</keyword>
<dbReference type="Proteomes" id="UP000288805">
    <property type="component" value="Unassembled WGS sequence"/>
</dbReference>
<evidence type="ECO:0000256" key="3">
    <source>
        <dbReference type="ARBA" id="ARBA00022722"/>
    </source>
</evidence>
<dbReference type="Gene3D" id="2.40.70.10">
    <property type="entry name" value="Acid Proteases"/>
    <property type="match status" value="1"/>
</dbReference>
<evidence type="ECO:0000313" key="10">
    <source>
        <dbReference type="EMBL" id="RVW18528.1"/>
    </source>
</evidence>
<dbReference type="InterPro" id="IPR021109">
    <property type="entry name" value="Peptidase_aspartic_dom_sf"/>
</dbReference>
<dbReference type="FunFam" id="3.10.20.370:FF:000001">
    <property type="entry name" value="Retrovirus-related Pol polyprotein from transposon 17.6-like protein"/>
    <property type="match status" value="1"/>
</dbReference>
<accession>A0A438C5Q8</accession>
<dbReference type="SUPFAM" id="SSF56672">
    <property type="entry name" value="DNA/RNA polymerases"/>
    <property type="match status" value="1"/>
</dbReference>
<dbReference type="InterPro" id="IPR041577">
    <property type="entry name" value="RT_RNaseH_2"/>
</dbReference>
<dbReference type="AlphaFoldDB" id="A0A438C5Q8"/>
<dbReference type="PANTHER" id="PTHR37984">
    <property type="entry name" value="PROTEIN CBG26694"/>
    <property type="match status" value="1"/>
</dbReference>
<evidence type="ECO:0000256" key="5">
    <source>
        <dbReference type="ARBA" id="ARBA00023268"/>
    </source>
</evidence>
<evidence type="ECO:0000256" key="2">
    <source>
        <dbReference type="ARBA" id="ARBA00022695"/>
    </source>
</evidence>
<dbReference type="CDD" id="cd09274">
    <property type="entry name" value="RNase_HI_RT_Ty3"/>
    <property type="match status" value="1"/>
</dbReference>
<dbReference type="InterPro" id="IPR036397">
    <property type="entry name" value="RNaseH_sf"/>
</dbReference>
<dbReference type="InterPro" id="IPR005162">
    <property type="entry name" value="Retrotrans_gag_dom"/>
</dbReference>
<comment type="caution">
    <text evidence="10">The sequence shown here is derived from an EMBL/GenBank/DDBJ whole genome shotgun (WGS) entry which is preliminary data.</text>
</comment>
<dbReference type="Gene3D" id="3.30.420.10">
    <property type="entry name" value="Ribonuclease H-like superfamily/Ribonuclease H"/>
    <property type="match status" value="1"/>
</dbReference>
<name>A0A438C5Q8_VITVI</name>
<evidence type="ECO:0000259" key="9">
    <source>
        <dbReference type="PROSITE" id="PS50994"/>
    </source>
</evidence>
<feature type="compositionally biased region" description="Basic and acidic residues" evidence="6">
    <location>
        <begin position="199"/>
        <end position="213"/>
    </location>
</feature>
<feature type="compositionally biased region" description="Basic residues" evidence="6">
    <location>
        <begin position="214"/>
        <end position="224"/>
    </location>
</feature>
<dbReference type="InterPro" id="IPR023780">
    <property type="entry name" value="Chromo_domain"/>
</dbReference>
<dbReference type="PROSITE" id="PS50013">
    <property type="entry name" value="CHROMO_2"/>
    <property type="match status" value="1"/>
</dbReference>